<organism evidence="2 3">
    <name type="scientific">Araneus ventricosus</name>
    <name type="common">Orbweaver spider</name>
    <name type="synonym">Epeira ventricosa</name>
    <dbReference type="NCBI Taxonomy" id="182803"/>
    <lineage>
        <taxon>Eukaryota</taxon>
        <taxon>Metazoa</taxon>
        <taxon>Ecdysozoa</taxon>
        <taxon>Arthropoda</taxon>
        <taxon>Chelicerata</taxon>
        <taxon>Arachnida</taxon>
        <taxon>Araneae</taxon>
        <taxon>Araneomorphae</taxon>
        <taxon>Entelegynae</taxon>
        <taxon>Araneoidea</taxon>
        <taxon>Araneidae</taxon>
        <taxon>Araneus</taxon>
    </lineage>
</organism>
<gene>
    <name evidence="2" type="ORF">AVEN_64419_1</name>
</gene>
<feature type="signal peptide" evidence="1">
    <location>
        <begin position="1"/>
        <end position="24"/>
    </location>
</feature>
<keyword evidence="1" id="KW-0732">Signal</keyword>
<name>A0A4Y2SLV0_ARAVE</name>
<feature type="chain" id="PRO_5021236508" evidence="1">
    <location>
        <begin position="25"/>
        <end position="110"/>
    </location>
</feature>
<comment type="caution">
    <text evidence="2">The sequence shown here is derived from an EMBL/GenBank/DDBJ whole genome shotgun (WGS) entry which is preliminary data.</text>
</comment>
<evidence type="ECO:0000256" key="1">
    <source>
        <dbReference type="SAM" id="SignalP"/>
    </source>
</evidence>
<dbReference type="AlphaFoldDB" id="A0A4Y2SLV0"/>
<reference evidence="2 3" key="1">
    <citation type="journal article" date="2019" name="Sci. Rep.">
        <title>Orb-weaving spider Araneus ventricosus genome elucidates the spidroin gene catalogue.</title>
        <authorList>
            <person name="Kono N."/>
            <person name="Nakamura H."/>
            <person name="Ohtoshi R."/>
            <person name="Moran D.A.P."/>
            <person name="Shinohara A."/>
            <person name="Yoshida Y."/>
            <person name="Fujiwara M."/>
            <person name="Mori M."/>
            <person name="Tomita M."/>
            <person name="Arakawa K."/>
        </authorList>
    </citation>
    <scope>NUCLEOTIDE SEQUENCE [LARGE SCALE GENOMIC DNA]</scope>
</reference>
<keyword evidence="3" id="KW-1185">Reference proteome</keyword>
<dbReference type="Proteomes" id="UP000499080">
    <property type="component" value="Unassembled WGS sequence"/>
</dbReference>
<sequence>MIVLSVSNDMFDLLVAILLKLLFSEPVDETNRTKRETCAVSFISQDSSTAIDKAETNLRSSLCRLFLFEDILTLPSWIVLADSGNFARTRNRPRFVDYWAFFIAGHSQEG</sequence>
<proteinExistence type="predicted"/>
<evidence type="ECO:0000313" key="2">
    <source>
        <dbReference type="EMBL" id="GBN88310.1"/>
    </source>
</evidence>
<accession>A0A4Y2SLV0</accession>
<evidence type="ECO:0000313" key="3">
    <source>
        <dbReference type="Proteomes" id="UP000499080"/>
    </source>
</evidence>
<protein>
    <submittedName>
        <fullName evidence="2">Uncharacterized protein</fullName>
    </submittedName>
</protein>
<dbReference type="EMBL" id="BGPR01022224">
    <property type="protein sequence ID" value="GBN88310.1"/>
    <property type="molecule type" value="Genomic_DNA"/>
</dbReference>